<evidence type="ECO:0000256" key="3">
    <source>
        <dbReference type="ARBA" id="ARBA00022676"/>
    </source>
</evidence>
<reference evidence="8" key="1">
    <citation type="journal article" date="2023" name="G3 (Bethesda)">
        <title>Whole genome assembly and annotation of the endangered Caribbean coral Acropora cervicornis.</title>
        <authorList>
            <person name="Selwyn J.D."/>
            <person name="Vollmer S.V."/>
        </authorList>
    </citation>
    <scope>NUCLEOTIDE SEQUENCE</scope>
    <source>
        <strain evidence="8">K2</strain>
    </source>
</reference>
<dbReference type="Gene3D" id="3.40.50.2000">
    <property type="entry name" value="Glycogen Phosphorylase B"/>
    <property type="match status" value="2"/>
</dbReference>
<protein>
    <recommendedName>
        <fullName evidence="7">Glycogen [starch] synthase</fullName>
        <ecNumber evidence="7">2.4.1.11</ecNumber>
    </recommendedName>
</protein>
<comment type="similarity">
    <text evidence="2 7">Belongs to the glycosyltransferase 3 family.</text>
</comment>
<gene>
    <name evidence="8" type="ORF">P5673_005950</name>
</gene>
<evidence type="ECO:0000256" key="2">
    <source>
        <dbReference type="ARBA" id="ARBA00010686"/>
    </source>
</evidence>
<dbReference type="PANTHER" id="PTHR10176">
    <property type="entry name" value="GLYCOGEN SYNTHASE"/>
    <property type="match status" value="1"/>
</dbReference>
<comment type="pathway">
    <text evidence="1 7">Glycan biosynthesis; glycogen biosynthesis.</text>
</comment>
<dbReference type="EMBL" id="JARQWQ010000010">
    <property type="protein sequence ID" value="KAK2569066.1"/>
    <property type="molecule type" value="Genomic_DNA"/>
</dbReference>
<keyword evidence="3 7" id="KW-0328">Glycosyltransferase</keyword>
<dbReference type="Proteomes" id="UP001249851">
    <property type="component" value="Unassembled WGS sequence"/>
</dbReference>
<reference evidence="8" key="2">
    <citation type="journal article" date="2023" name="Science">
        <title>Genomic signatures of disease resistance in endangered staghorn corals.</title>
        <authorList>
            <person name="Vollmer S.V."/>
            <person name="Selwyn J.D."/>
            <person name="Despard B.A."/>
            <person name="Roesel C.L."/>
        </authorList>
    </citation>
    <scope>NUCLEOTIDE SEQUENCE</scope>
    <source>
        <strain evidence="8">K2</strain>
    </source>
</reference>
<keyword evidence="9" id="KW-1185">Reference proteome</keyword>
<comment type="catalytic activity">
    <reaction evidence="6">
        <text>[(1-&gt;4)-alpha-D-glucosyl](n) + UDP-alpha-D-glucose = [(1-&gt;4)-alpha-D-glucosyl](n+1) + UDP + H(+)</text>
        <dbReference type="Rhea" id="RHEA:18549"/>
        <dbReference type="Rhea" id="RHEA-COMP:9584"/>
        <dbReference type="Rhea" id="RHEA-COMP:9587"/>
        <dbReference type="ChEBI" id="CHEBI:15378"/>
        <dbReference type="ChEBI" id="CHEBI:15444"/>
        <dbReference type="ChEBI" id="CHEBI:58223"/>
        <dbReference type="ChEBI" id="CHEBI:58885"/>
        <dbReference type="EC" id="2.4.1.11"/>
    </reaction>
    <physiologicalReaction direction="left-to-right" evidence="6">
        <dbReference type="Rhea" id="RHEA:18550"/>
    </physiologicalReaction>
</comment>
<dbReference type="Pfam" id="PF05693">
    <property type="entry name" value="Glycogen_syn"/>
    <property type="match status" value="2"/>
</dbReference>
<comment type="caution">
    <text evidence="8">The sequence shown here is derived from an EMBL/GenBank/DDBJ whole genome shotgun (WGS) entry which is preliminary data.</text>
</comment>
<evidence type="ECO:0000313" key="9">
    <source>
        <dbReference type="Proteomes" id="UP001249851"/>
    </source>
</evidence>
<sequence>MENHLDIDDGEHDYFTFEVAWEVANKVGGIYTVIRSKAQAAVDALGNKYCLIGLYNDLQCKTEVEMMEPEDPCMKGAVQALRDSGVEVVLFNIGSIYQKLGHFKNEFWSRTHIGIPDPDTESNDAVVLGFSVAQFIGEFDVDKVKIVLPNGLNVVKYTALHEFQNLHARSKEKIGNFVLGHFHGHLDFDLDKTLFFFTAGRYEFFNKGADMFIESLARLNHLLKANKSEMTVVAFLIFPAKTNNFNVESLKGQAVTKQLRCEE</sequence>
<comment type="function">
    <text evidence="7">Transfers the glycosyl residue from UDP-Glc to the non-reducing end of alpha-1,4-glucan.</text>
</comment>
<dbReference type="AlphaFoldDB" id="A0AAD9QX57"/>
<dbReference type="GO" id="GO:0005737">
    <property type="term" value="C:cytoplasm"/>
    <property type="evidence" value="ECO:0007669"/>
    <property type="project" value="TreeGrafter"/>
</dbReference>
<evidence type="ECO:0000256" key="5">
    <source>
        <dbReference type="ARBA" id="ARBA00023056"/>
    </source>
</evidence>
<organism evidence="8 9">
    <name type="scientific">Acropora cervicornis</name>
    <name type="common">Staghorn coral</name>
    <dbReference type="NCBI Taxonomy" id="6130"/>
    <lineage>
        <taxon>Eukaryota</taxon>
        <taxon>Metazoa</taxon>
        <taxon>Cnidaria</taxon>
        <taxon>Anthozoa</taxon>
        <taxon>Hexacorallia</taxon>
        <taxon>Scleractinia</taxon>
        <taxon>Astrocoeniina</taxon>
        <taxon>Acroporidae</taxon>
        <taxon>Acropora</taxon>
    </lineage>
</organism>
<name>A0AAD9QX57_ACRCE</name>
<evidence type="ECO:0000256" key="6">
    <source>
        <dbReference type="ARBA" id="ARBA00047345"/>
    </source>
</evidence>
<dbReference type="EC" id="2.4.1.11" evidence="7"/>
<dbReference type="PANTHER" id="PTHR10176:SF3">
    <property type="entry name" value="GLYCOGEN [STARCH] SYNTHASE"/>
    <property type="match status" value="1"/>
</dbReference>
<accession>A0AAD9QX57</accession>
<evidence type="ECO:0000256" key="7">
    <source>
        <dbReference type="RuleBase" id="RU363104"/>
    </source>
</evidence>
<proteinExistence type="inferred from homology"/>
<evidence type="ECO:0000256" key="4">
    <source>
        <dbReference type="ARBA" id="ARBA00022679"/>
    </source>
</evidence>
<keyword evidence="5 7" id="KW-0320">Glycogen biosynthesis</keyword>
<evidence type="ECO:0000313" key="8">
    <source>
        <dbReference type="EMBL" id="KAK2569066.1"/>
    </source>
</evidence>
<evidence type="ECO:0000256" key="1">
    <source>
        <dbReference type="ARBA" id="ARBA00004964"/>
    </source>
</evidence>
<keyword evidence="4 7" id="KW-0808">Transferase</keyword>
<dbReference type="GO" id="GO:0005978">
    <property type="term" value="P:glycogen biosynthetic process"/>
    <property type="evidence" value="ECO:0007669"/>
    <property type="project" value="UniProtKB-KW"/>
</dbReference>
<dbReference type="GO" id="GO:0004373">
    <property type="term" value="F:alpha-1,4-glucan glucosyltransferase (UDP-glucose donor) activity"/>
    <property type="evidence" value="ECO:0007669"/>
    <property type="project" value="UniProtKB-EC"/>
</dbReference>
<dbReference type="InterPro" id="IPR008631">
    <property type="entry name" value="Glycogen_synth"/>
</dbReference>